<dbReference type="SUPFAM" id="SSF88713">
    <property type="entry name" value="Glycoside hydrolase/deacetylase"/>
    <property type="match status" value="1"/>
</dbReference>
<comment type="caution">
    <text evidence="1">The sequence shown here is derived from an EMBL/GenBank/DDBJ whole genome shotgun (WGS) entry which is preliminary data.</text>
</comment>
<gene>
    <name evidence="1" type="ORF">HJG44_21240</name>
</gene>
<sequence length="247" mass="26447">MNLAPVRAVLDRAADDGARLEFWWRDDDAVAGTGELDRLLALARRFGAPVAVAAIPARIGPSLPERLRQEPGCRLLVHGFSHANHAAPGRKSAEFGDDRPVEALSADAALALGMMRKAAGDLLLPVFVPPWNRIAPALAEALGAQGYAGLSAFGPRHRLPGIAVVNTHLDPVDWRGTRSALAPERLAGALERALAREDAGPIGLLTHHLMFDEALWRLTEAVAELLADHPAVTFPDLAALWGAEERH</sequence>
<evidence type="ECO:0000313" key="2">
    <source>
        <dbReference type="Proteomes" id="UP000564885"/>
    </source>
</evidence>
<organism evidence="1 2">
    <name type="scientific">Enterovirga aerilata</name>
    <dbReference type="NCBI Taxonomy" id="2730920"/>
    <lineage>
        <taxon>Bacteria</taxon>
        <taxon>Pseudomonadati</taxon>
        <taxon>Pseudomonadota</taxon>
        <taxon>Alphaproteobacteria</taxon>
        <taxon>Hyphomicrobiales</taxon>
        <taxon>Methylobacteriaceae</taxon>
        <taxon>Enterovirga</taxon>
    </lineage>
</organism>
<accession>A0A849IFH6</accession>
<dbReference type="InterPro" id="IPR011330">
    <property type="entry name" value="Glyco_hydro/deAcase_b/a-brl"/>
</dbReference>
<evidence type="ECO:0000313" key="1">
    <source>
        <dbReference type="EMBL" id="NNM74890.1"/>
    </source>
</evidence>
<dbReference type="AlphaFoldDB" id="A0A849IFH6"/>
<dbReference type="Proteomes" id="UP000564885">
    <property type="component" value="Unassembled WGS sequence"/>
</dbReference>
<protein>
    <recommendedName>
        <fullName evidence="3">Polysaccharide deacetylase</fullName>
    </recommendedName>
</protein>
<reference evidence="1 2" key="1">
    <citation type="submission" date="2020-04" db="EMBL/GenBank/DDBJ databases">
        <title>Enterovirga sp. isolate from soil.</title>
        <authorList>
            <person name="Chea S."/>
            <person name="Kim D.-U."/>
        </authorList>
    </citation>
    <scope>NUCLEOTIDE SEQUENCE [LARGE SCALE GENOMIC DNA]</scope>
    <source>
        <strain evidence="1 2">DB1703</strain>
    </source>
</reference>
<keyword evidence="2" id="KW-1185">Reference proteome</keyword>
<dbReference type="EMBL" id="JABEPP010000006">
    <property type="protein sequence ID" value="NNM74890.1"/>
    <property type="molecule type" value="Genomic_DNA"/>
</dbReference>
<dbReference type="Gene3D" id="3.20.20.370">
    <property type="entry name" value="Glycoside hydrolase/deacetylase"/>
    <property type="match status" value="1"/>
</dbReference>
<proteinExistence type="predicted"/>
<dbReference type="GO" id="GO:0005975">
    <property type="term" value="P:carbohydrate metabolic process"/>
    <property type="evidence" value="ECO:0007669"/>
    <property type="project" value="InterPro"/>
</dbReference>
<evidence type="ECO:0008006" key="3">
    <source>
        <dbReference type="Google" id="ProtNLM"/>
    </source>
</evidence>
<name>A0A849IFH6_9HYPH</name>
<dbReference type="RefSeq" id="WP_171220329.1">
    <property type="nucleotide sequence ID" value="NZ_JABEPP010000006.1"/>
</dbReference>